<accession>A0A812IM08</accession>
<dbReference type="Proteomes" id="UP000604046">
    <property type="component" value="Unassembled WGS sequence"/>
</dbReference>
<organism evidence="2 3">
    <name type="scientific">Symbiodinium natans</name>
    <dbReference type="NCBI Taxonomy" id="878477"/>
    <lineage>
        <taxon>Eukaryota</taxon>
        <taxon>Sar</taxon>
        <taxon>Alveolata</taxon>
        <taxon>Dinophyceae</taxon>
        <taxon>Suessiales</taxon>
        <taxon>Symbiodiniaceae</taxon>
        <taxon>Symbiodinium</taxon>
    </lineage>
</organism>
<keyword evidence="3" id="KW-1185">Reference proteome</keyword>
<gene>
    <name evidence="2" type="ORF">SNAT2548_LOCUS4534</name>
</gene>
<evidence type="ECO:0000313" key="2">
    <source>
        <dbReference type="EMBL" id="CAE7037846.1"/>
    </source>
</evidence>
<proteinExistence type="predicted"/>
<protein>
    <submittedName>
        <fullName evidence="2">Uncharacterized protein</fullName>
    </submittedName>
</protein>
<dbReference type="EMBL" id="CAJNDS010000280">
    <property type="protein sequence ID" value="CAE7037846.1"/>
    <property type="molecule type" value="Genomic_DNA"/>
</dbReference>
<name>A0A812IM08_9DINO</name>
<feature type="region of interest" description="Disordered" evidence="1">
    <location>
        <begin position="18"/>
        <end position="55"/>
    </location>
</feature>
<comment type="caution">
    <text evidence="2">The sequence shown here is derived from an EMBL/GenBank/DDBJ whole genome shotgun (WGS) entry which is preliminary data.</text>
</comment>
<dbReference type="AlphaFoldDB" id="A0A812IM08"/>
<evidence type="ECO:0000256" key="1">
    <source>
        <dbReference type="SAM" id="MobiDB-lite"/>
    </source>
</evidence>
<sequence>MDKLVDCISHHWRKPAALHGRNEAHASASRVGQSRTARTRPLQQGKARSPDRVAHRSAHLRRTYARFAILDAIPQWVAIAQVEHLVKRRALSLARVWRRGPWADVAAARSAGGANARQVSDEPLCCQGMIDELAATGRWASCIACGGSVVAGSAGMAVNQVEHVTQRERVWRSRSARVAGRAGAEPEQGAEELLALDQQKHGVVHFAHLEMDGGRTEPMYSRELCTVQRQSIALQKRTDCLASDLDPRPLHDESASRSVRSKLARRLHSCVQACGPVPAVRQERLVGANLYRTSNYYYWCRRCALELAHEPVRRVGVTLAQHRGRRRPVCCRRYPLSCQEAKNGQDFPGSAAKRQRCEQPPRCLACCGAVVGAAATTAGGWWGGRRSVLVLGIIR</sequence>
<reference evidence="2" key="1">
    <citation type="submission" date="2021-02" db="EMBL/GenBank/DDBJ databases">
        <authorList>
            <person name="Dougan E. K."/>
            <person name="Rhodes N."/>
            <person name="Thang M."/>
            <person name="Chan C."/>
        </authorList>
    </citation>
    <scope>NUCLEOTIDE SEQUENCE</scope>
</reference>
<evidence type="ECO:0000313" key="3">
    <source>
        <dbReference type="Proteomes" id="UP000604046"/>
    </source>
</evidence>